<dbReference type="AlphaFoldDB" id="A0A8T0GNV2"/>
<dbReference type="EMBL" id="CM026430">
    <property type="protein sequence ID" value="KAG0560700.1"/>
    <property type="molecule type" value="Genomic_DNA"/>
</dbReference>
<feature type="compositionally biased region" description="Low complexity" evidence="1">
    <location>
        <begin position="1"/>
        <end position="13"/>
    </location>
</feature>
<comment type="caution">
    <text evidence="2">The sequence shown here is derived from an EMBL/GenBank/DDBJ whole genome shotgun (WGS) entry which is preliminary data.</text>
</comment>
<sequence>MPLSSTLPSLSLPPRKPPPTANSQTILSNRFLSSHILFPVTTLQKNSELFEILPFTLSPITLTIPPLPHDTPRSQPCYHHRLALHLLTSNLCQFHSYTDRTHAMHIISRRVSSPGPHRKPS</sequence>
<feature type="region of interest" description="Disordered" evidence="1">
    <location>
        <begin position="1"/>
        <end position="24"/>
    </location>
</feature>
<organism evidence="2 3">
    <name type="scientific">Ceratodon purpureus</name>
    <name type="common">Fire moss</name>
    <name type="synonym">Dicranum purpureum</name>
    <dbReference type="NCBI Taxonomy" id="3225"/>
    <lineage>
        <taxon>Eukaryota</taxon>
        <taxon>Viridiplantae</taxon>
        <taxon>Streptophyta</taxon>
        <taxon>Embryophyta</taxon>
        <taxon>Bryophyta</taxon>
        <taxon>Bryophytina</taxon>
        <taxon>Bryopsida</taxon>
        <taxon>Dicranidae</taxon>
        <taxon>Pseudoditrichales</taxon>
        <taxon>Ditrichaceae</taxon>
        <taxon>Ceratodon</taxon>
    </lineage>
</organism>
<proteinExistence type="predicted"/>
<accession>A0A8T0GNV2</accession>
<gene>
    <name evidence="2" type="ORF">KC19_9G006100</name>
</gene>
<keyword evidence="3" id="KW-1185">Reference proteome</keyword>
<protein>
    <submittedName>
        <fullName evidence="2">Uncharacterized protein</fullName>
    </submittedName>
</protein>
<name>A0A8T0GNV2_CERPU</name>
<dbReference type="Proteomes" id="UP000822688">
    <property type="component" value="Chromosome 9"/>
</dbReference>
<evidence type="ECO:0000313" key="3">
    <source>
        <dbReference type="Proteomes" id="UP000822688"/>
    </source>
</evidence>
<reference evidence="2" key="1">
    <citation type="submission" date="2020-06" db="EMBL/GenBank/DDBJ databases">
        <title>WGS assembly of Ceratodon purpureus strain R40.</title>
        <authorList>
            <person name="Carey S.B."/>
            <person name="Jenkins J."/>
            <person name="Shu S."/>
            <person name="Lovell J.T."/>
            <person name="Sreedasyam A."/>
            <person name="Maumus F."/>
            <person name="Tiley G.P."/>
            <person name="Fernandez-Pozo N."/>
            <person name="Barry K."/>
            <person name="Chen C."/>
            <person name="Wang M."/>
            <person name="Lipzen A."/>
            <person name="Daum C."/>
            <person name="Saski C.A."/>
            <person name="Payton A.C."/>
            <person name="Mcbreen J.C."/>
            <person name="Conrad R.E."/>
            <person name="Kollar L.M."/>
            <person name="Olsson S."/>
            <person name="Huttunen S."/>
            <person name="Landis J.B."/>
            <person name="Wickett N.J."/>
            <person name="Johnson M.G."/>
            <person name="Rensing S.A."/>
            <person name="Grimwood J."/>
            <person name="Schmutz J."/>
            <person name="Mcdaniel S.F."/>
        </authorList>
    </citation>
    <scope>NUCLEOTIDE SEQUENCE</scope>
    <source>
        <strain evidence="2">R40</strain>
    </source>
</reference>
<evidence type="ECO:0000313" key="2">
    <source>
        <dbReference type="EMBL" id="KAG0560700.1"/>
    </source>
</evidence>
<evidence type="ECO:0000256" key="1">
    <source>
        <dbReference type="SAM" id="MobiDB-lite"/>
    </source>
</evidence>